<dbReference type="InterPro" id="IPR050109">
    <property type="entry name" value="HTH-type_TetR-like_transc_reg"/>
</dbReference>
<dbReference type="InterPro" id="IPR001647">
    <property type="entry name" value="HTH_TetR"/>
</dbReference>
<protein>
    <submittedName>
        <fullName evidence="4">TetR/AcrR family transcriptional regulator</fullName>
    </submittedName>
</protein>
<dbReference type="PANTHER" id="PTHR30055:SF235">
    <property type="entry name" value="TRANSCRIPTIONAL REGULATORY PROTEIN"/>
    <property type="match status" value="1"/>
</dbReference>
<dbReference type="PROSITE" id="PS50977">
    <property type="entry name" value="HTH_TETR_2"/>
    <property type="match status" value="1"/>
</dbReference>
<accession>A0ABS8CC96</accession>
<dbReference type="SUPFAM" id="SSF46689">
    <property type="entry name" value="Homeodomain-like"/>
    <property type="match status" value="1"/>
</dbReference>
<dbReference type="Pfam" id="PF17939">
    <property type="entry name" value="TetR_C_30"/>
    <property type="match status" value="1"/>
</dbReference>
<sequence length="242" mass="27344">MTPVQPARRPGRPVGDRDTRNLILDEAEQLFAYQGYASTSTRTIAAAAGVQQSMISYYFGTKQKLFEEVFKRRGTLLSEQREQYLDALMARTEGKPSVHEVIAAYLKPQFDLKRSGPAGLAFMRLQARLHNEPEELAFRLRREVYDPSTKRYIAALEALLPHINPADLNWRFAFLVGTYLYMLAGVDRLHDMSDGRYESDDMNELVAQLTHFLASGIQAETTPAAVRDLTHGETFPLFSGNP</sequence>
<dbReference type="Proteomes" id="UP000776983">
    <property type="component" value="Unassembled WGS sequence"/>
</dbReference>
<keyword evidence="5" id="KW-1185">Reference proteome</keyword>
<dbReference type="PRINTS" id="PR00455">
    <property type="entry name" value="HTHTETR"/>
</dbReference>
<organism evidence="4 5">
    <name type="scientific">Mesopusillimonas faecipullorum</name>
    <dbReference type="NCBI Taxonomy" id="2755040"/>
    <lineage>
        <taxon>Bacteria</taxon>
        <taxon>Pseudomonadati</taxon>
        <taxon>Pseudomonadota</taxon>
        <taxon>Betaproteobacteria</taxon>
        <taxon>Burkholderiales</taxon>
        <taxon>Alcaligenaceae</taxon>
        <taxon>Mesopusillimonas</taxon>
    </lineage>
</organism>
<comment type="caution">
    <text evidence="4">The sequence shown here is derived from an EMBL/GenBank/DDBJ whole genome shotgun (WGS) entry which is preliminary data.</text>
</comment>
<name>A0ABS8CC96_9BURK</name>
<dbReference type="SUPFAM" id="SSF48498">
    <property type="entry name" value="Tetracyclin repressor-like, C-terminal domain"/>
    <property type="match status" value="1"/>
</dbReference>
<evidence type="ECO:0000256" key="2">
    <source>
        <dbReference type="PROSITE-ProRule" id="PRU00335"/>
    </source>
</evidence>
<evidence type="ECO:0000313" key="4">
    <source>
        <dbReference type="EMBL" id="MCB5363642.1"/>
    </source>
</evidence>
<dbReference type="InterPro" id="IPR009057">
    <property type="entry name" value="Homeodomain-like_sf"/>
</dbReference>
<dbReference type="InterPro" id="IPR041586">
    <property type="entry name" value="PsrA_TetR_C"/>
</dbReference>
<proteinExistence type="predicted"/>
<feature type="domain" description="HTH tetR-type" evidence="3">
    <location>
        <begin position="17"/>
        <end position="77"/>
    </location>
</feature>
<keyword evidence="1 2" id="KW-0238">DNA-binding</keyword>
<dbReference type="EMBL" id="JACDXW010000003">
    <property type="protein sequence ID" value="MCB5363642.1"/>
    <property type="molecule type" value="Genomic_DNA"/>
</dbReference>
<evidence type="ECO:0000256" key="1">
    <source>
        <dbReference type="ARBA" id="ARBA00023125"/>
    </source>
</evidence>
<feature type="DNA-binding region" description="H-T-H motif" evidence="2">
    <location>
        <begin position="40"/>
        <end position="59"/>
    </location>
</feature>
<dbReference type="RefSeq" id="WP_226954006.1">
    <property type="nucleotide sequence ID" value="NZ_JACDXW010000003.1"/>
</dbReference>
<dbReference type="Pfam" id="PF00440">
    <property type="entry name" value="TetR_N"/>
    <property type="match status" value="1"/>
</dbReference>
<dbReference type="PANTHER" id="PTHR30055">
    <property type="entry name" value="HTH-TYPE TRANSCRIPTIONAL REGULATOR RUTR"/>
    <property type="match status" value="1"/>
</dbReference>
<dbReference type="InterPro" id="IPR036271">
    <property type="entry name" value="Tet_transcr_reg_TetR-rel_C_sf"/>
</dbReference>
<reference evidence="4 5" key="1">
    <citation type="submission" date="2020-07" db="EMBL/GenBank/DDBJ databases">
        <title>Pusillimonas sp. nov., isolated from poultry manure in Taiwan.</title>
        <authorList>
            <person name="Lin S.-Y."/>
            <person name="Tang Y.-S."/>
            <person name="Young C.-C."/>
        </authorList>
    </citation>
    <scope>NUCLEOTIDE SEQUENCE [LARGE SCALE GENOMIC DNA]</scope>
    <source>
        <strain evidence="4 5">CC-YST705</strain>
    </source>
</reference>
<evidence type="ECO:0000259" key="3">
    <source>
        <dbReference type="PROSITE" id="PS50977"/>
    </source>
</evidence>
<dbReference type="Gene3D" id="1.10.357.10">
    <property type="entry name" value="Tetracycline Repressor, domain 2"/>
    <property type="match status" value="1"/>
</dbReference>
<gene>
    <name evidence="4" type="ORF">H0484_07760</name>
</gene>
<evidence type="ECO:0000313" key="5">
    <source>
        <dbReference type="Proteomes" id="UP000776983"/>
    </source>
</evidence>